<proteinExistence type="predicted"/>
<feature type="transmembrane region" description="Helical" evidence="6">
    <location>
        <begin position="346"/>
        <end position="365"/>
    </location>
</feature>
<organism evidence="7 8">
    <name type="scientific">Xylanibacter ruminicola</name>
    <name type="common">Prevotella ruminicola</name>
    <dbReference type="NCBI Taxonomy" id="839"/>
    <lineage>
        <taxon>Bacteria</taxon>
        <taxon>Pseudomonadati</taxon>
        <taxon>Bacteroidota</taxon>
        <taxon>Bacteroidia</taxon>
        <taxon>Bacteroidales</taxon>
        <taxon>Prevotellaceae</taxon>
        <taxon>Xylanibacter</taxon>
    </lineage>
</organism>
<dbReference type="EMBL" id="SUYC01000005">
    <property type="protein sequence ID" value="MBE6270414.1"/>
    <property type="molecule type" value="Genomic_DNA"/>
</dbReference>
<protein>
    <submittedName>
        <fullName evidence="7">Lipopolysaccharide biosynthesis protein</fullName>
    </submittedName>
</protein>
<feature type="transmembrane region" description="Helical" evidence="6">
    <location>
        <begin position="162"/>
        <end position="185"/>
    </location>
</feature>
<dbReference type="PANTHER" id="PTHR30250">
    <property type="entry name" value="PST FAMILY PREDICTED COLANIC ACID TRANSPORTER"/>
    <property type="match status" value="1"/>
</dbReference>
<reference evidence="7" key="1">
    <citation type="submission" date="2019-04" db="EMBL/GenBank/DDBJ databases">
        <title>Evolution of Biomass-Degrading Anaerobic Consortia Revealed by Metagenomics.</title>
        <authorList>
            <person name="Peng X."/>
        </authorList>
    </citation>
    <scope>NUCLEOTIDE SEQUENCE</scope>
    <source>
        <strain evidence="7">SIG140</strain>
    </source>
</reference>
<feature type="transmembrane region" description="Helical" evidence="6">
    <location>
        <begin position="316"/>
        <end position="340"/>
    </location>
</feature>
<dbReference type="GO" id="GO:0005886">
    <property type="term" value="C:plasma membrane"/>
    <property type="evidence" value="ECO:0007669"/>
    <property type="project" value="UniProtKB-SubCell"/>
</dbReference>
<feature type="transmembrane region" description="Helical" evidence="6">
    <location>
        <begin position="377"/>
        <end position="401"/>
    </location>
</feature>
<evidence type="ECO:0000313" key="8">
    <source>
        <dbReference type="Proteomes" id="UP000806522"/>
    </source>
</evidence>
<evidence type="ECO:0000256" key="6">
    <source>
        <dbReference type="SAM" id="Phobius"/>
    </source>
</evidence>
<sequence>MKADARKNNKRIVKNVFFLYFRMFLIISVSLYTSRVVLNVLGVTDYGIYNVIGGVVALMGLLNGAMTSATNRFFAFELGRNDEVGLKRTFSMSINIYLIVAIFIVILAETIGLWFLNTQLVIPADRLTAANYAYQFSVLSCIVALFTIPFNSSIIAHEDMNVFAYISIVDVLLKLAVVYLLNLFSFDKLCFYSALLFIVSISITISYGIYCWCHYKECRYSFDWDKSLFRKLLSYSGWNLFGATAAVVKTQGLNILLNMFFSPSVNASRGISAQVNAGVNQFSNNFFMAVRPQIIKYYAQNDLDNMFKLVIRSTKLTSFLLLALAVPLILDTPYIINLWLGQMPEYVVIFTRLMLVISFVEGIAHPIMTSCHATGRVALYQSVVGLMLIFNVPISYFFLKFGFQPPVVYVISFIIAILAFYARLLILKRLIPTFPVLRFNYETVFKGIVVCAFSVFLPGWFHHFHSGTFLDFLILILIYETCLIISFFIIGLDKTERNSIFSFVQSKIHK</sequence>
<evidence type="ECO:0000256" key="3">
    <source>
        <dbReference type="ARBA" id="ARBA00022692"/>
    </source>
</evidence>
<feature type="transmembrane region" description="Helical" evidence="6">
    <location>
        <begin position="12"/>
        <end position="34"/>
    </location>
</feature>
<feature type="transmembrane region" description="Helical" evidence="6">
    <location>
        <begin position="96"/>
        <end position="116"/>
    </location>
</feature>
<dbReference type="PANTHER" id="PTHR30250:SF26">
    <property type="entry name" value="PSMA PROTEIN"/>
    <property type="match status" value="1"/>
</dbReference>
<feature type="transmembrane region" description="Helical" evidence="6">
    <location>
        <begin position="439"/>
        <end position="460"/>
    </location>
</feature>
<comment type="subcellular location">
    <subcellularLocation>
        <location evidence="1">Cell membrane</location>
        <topology evidence="1">Multi-pass membrane protein</topology>
    </subcellularLocation>
</comment>
<evidence type="ECO:0000313" key="7">
    <source>
        <dbReference type="EMBL" id="MBE6270414.1"/>
    </source>
</evidence>
<evidence type="ECO:0000256" key="1">
    <source>
        <dbReference type="ARBA" id="ARBA00004651"/>
    </source>
</evidence>
<name>A0A9D5P459_XYLRU</name>
<dbReference type="Proteomes" id="UP000806522">
    <property type="component" value="Unassembled WGS sequence"/>
</dbReference>
<accession>A0A9D5P459</accession>
<feature type="transmembrane region" description="Helical" evidence="6">
    <location>
        <begin position="407"/>
        <end position="427"/>
    </location>
</feature>
<evidence type="ECO:0000256" key="5">
    <source>
        <dbReference type="ARBA" id="ARBA00023136"/>
    </source>
</evidence>
<dbReference type="InterPro" id="IPR050833">
    <property type="entry name" value="Poly_Biosynth_Transport"/>
</dbReference>
<keyword evidence="4 6" id="KW-1133">Transmembrane helix</keyword>
<comment type="caution">
    <text evidence="7">The sequence shown here is derived from an EMBL/GenBank/DDBJ whole genome shotgun (WGS) entry which is preliminary data.</text>
</comment>
<feature type="transmembrane region" description="Helical" evidence="6">
    <location>
        <begin position="132"/>
        <end position="150"/>
    </location>
</feature>
<gene>
    <name evidence="7" type="ORF">E7101_05620</name>
</gene>
<feature type="transmembrane region" description="Helical" evidence="6">
    <location>
        <begin position="46"/>
        <end position="66"/>
    </location>
</feature>
<dbReference type="AlphaFoldDB" id="A0A9D5P459"/>
<keyword evidence="2" id="KW-1003">Cell membrane</keyword>
<evidence type="ECO:0000256" key="2">
    <source>
        <dbReference type="ARBA" id="ARBA00022475"/>
    </source>
</evidence>
<keyword evidence="3 6" id="KW-0812">Transmembrane</keyword>
<feature type="transmembrane region" description="Helical" evidence="6">
    <location>
        <begin position="472"/>
        <end position="492"/>
    </location>
</feature>
<evidence type="ECO:0000256" key="4">
    <source>
        <dbReference type="ARBA" id="ARBA00022989"/>
    </source>
</evidence>
<feature type="transmembrane region" description="Helical" evidence="6">
    <location>
        <begin position="191"/>
        <end position="213"/>
    </location>
</feature>
<keyword evidence="5 6" id="KW-0472">Membrane</keyword>